<dbReference type="SUPFAM" id="SSF50475">
    <property type="entry name" value="FMN-binding split barrel"/>
    <property type="match status" value="1"/>
</dbReference>
<dbReference type="InterPro" id="IPR012349">
    <property type="entry name" value="Split_barrel_FMN-bd"/>
</dbReference>
<dbReference type="InterPro" id="IPR011576">
    <property type="entry name" value="Pyridox_Oxase_N"/>
</dbReference>
<dbReference type="PANTHER" id="PTHR35176">
    <property type="entry name" value="HEME OXYGENASE HI_0854-RELATED"/>
    <property type="match status" value="1"/>
</dbReference>
<proteinExistence type="predicted"/>
<evidence type="ECO:0000313" key="3">
    <source>
        <dbReference type="EMBL" id="CAA9478809.1"/>
    </source>
</evidence>
<dbReference type="EMBL" id="CADCVV010000002">
    <property type="protein sequence ID" value="CAA9478809.1"/>
    <property type="molecule type" value="Genomic_DNA"/>
</dbReference>
<gene>
    <name evidence="3" type="ORF">AVDCRST_MAG17-26</name>
</gene>
<keyword evidence="1" id="KW-0560">Oxidoreductase</keyword>
<dbReference type="AlphaFoldDB" id="A0A6J4RTG0"/>
<dbReference type="Pfam" id="PF01243">
    <property type="entry name" value="PNPOx_N"/>
    <property type="match status" value="1"/>
</dbReference>
<dbReference type="PANTHER" id="PTHR35176:SF6">
    <property type="entry name" value="HEME OXYGENASE HI_0854-RELATED"/>
    <property type="match status" value="1"/>
</dbReference>
<evidence type="ECO:0000259" key="2">
    <source>
        <dbReference type="Pfam" id="PF01243"/>
    </source>
</evidence>
<dbReference type="GO" id="GO:0016627">
    <property type="term" value="F:oxidoreductase activity, acting on the CH-CH group of donors"/>
    <property type="evidence" value="ECO:0007669"/>
    <property type="project" value="TreeGrafter"/>
</dbReference>
<reference evidence="3" key="1">
    <citation type="submission" date="2020-02" db="EMBL/GenBank/DDBJ databases">
        <authorList>
            <person name="Meier V. D."/>
        </authorList>
    </citation>
    <scope>NUCLEOTIDE SEQUENCE</scope>
    <source>
        <strain evidence="3">AVDCRST_MAG17</strain>
    </source>
</reference>
<dbReference type="GO" id="GO:0070967">
    <property type="term" value="F:coenzyme F420 binding"/>
    <property type="evidence" value="ECO:0007669"/>
    <property type="project" value="TreeGrafter"/>
</dbReference>
<name>A0A6J4RTG0_9ACTN</name>
<evidence type="ECO:0000256" key="1">
    <source>
        <dbReference type="ARBA" id="ARBA00023002"/>
    </source>
</evidence>
<sequence>MAAWRDVVDSEPEFAERARAFLDAGVHKTIATLRRDGSPRISGTEAKIADGELWFGAMWRSRKALDLRRDPRFALHSASIDPPAWEGDAKVSGHVEEIDDDERKRRLLADADEKPSGQWHLFVARIDEVAIVRLSGERDRLVVELWKDGEELKRMDR</sequence>
<organism evidence="3">
    <name type="scientific">uncultured Solirubrobacterales bacterium</name>
    <dbReference type="NCBI Taxonomy" id="768556"/>
    <lineage>
        <taxon>Bacteria</taxon>
        <taxon>Bacillati</taxon>
        <taxon>Actinomycetota</taxon>
        <taxon>Thermoleophilia</taxon>
        <taxon>Solirubrobacterales</taxon>
        <taxon>environmental samples</taxon>
    </lineage>
</organism>
<dbReference type="GO" id="GO:0005829">
    <property type="term" value="C:cytosol"/>
    <property type="evidence" value="ECO:0007669"/>
    <property type="project" value="TreeGrafter"/>
</dbReference>
<accession>A0A6J4RTG0</accession>
<dbReference type="Gene3D" id="2.30.110.10">
    <property type="entry name" value="Electron Transport, Fmn-binding Protein, Chain A"/>
    <property type="match status" value="1"/>
</dbReference>
<protein>
    <submittedName>
        <fullName evidence="3">Hypthetical protein SCD63.18c</fullName>
    </submittedName>
</protein>
<feature type="domain" description="Pyridoxamine 5'-phosphate oxidase N-terminal" evidence="2">
    <location>
        <begin position="16"/>
        <end position="130"/>
    </location>
</feature>
<dbReference type="InterPro" id="IPR052019">
    <property type="entry name" value="F420H2_bilvrd_red/Heme_oxyg"/>
</dbReference>